<dbReference type="EMBL" id="SWBQ01000005">
    <property type="protein sequence ID" value="TKC04312.1"/>
    <property type="molecule type" value="Genomic_DNA"/>
</dbReference>
<dbReference type="AlphaFoldDB" id="A0A4U1CDB4"/>
<accession>A0A4U1CDB4</accession>
<keyword evidence="1" id="KW-0812">Transmembrane</keyword>
<dbReference type="InterPro" id="IPR023393">
    <property type="entry name" value="START-like_dom_sf"/>
</dbReference>
<keyword evidence="1" id="KW-1133">Transmembrane helix</keyword>
<evidence type="ECO:0008006" key="4">
    <source>
        <dbReference type="Google" id="ProtNLM"/>
    </source>
</evidence>
<dbReference type="RefSeq" id="WP_136837305.1">
    <property type="nucleotide sequence ID" value="NZ_SWBQ01000005.1"/>
</dbReference>
<gene>
    <name evidence="2" type="ORF">FA047_17145</name>
</gene>
<dbReference type="OrthoDB" id="9807923at2"/>
<comment type="caution">
    <text evidence="2">The sequence shown here is derived from an EMBL/GenBank/DDBJ whole genome shotgun (WGS) entry which is preliminary data.</text>
</comment>
<keyword evidence="1" id="KW-0472">Membrane</keyword>
<proteinExistence type="predicted"/>
<organism evidence="2 3">
    <name type="scientific">Pedobacter frigoris</name>
    <dbReference type="NCBI Taxonomy" id="2571272"/>
    <lineage>
        <taxon>Bacteria</taxon>
        <taxon>Pseudomonadati</taxon>
        <taxon>Bacteroidota</taxon>
        <taxon>Sphingobacteriia</taxon>
        <taxon>Sphingobacteriales</taxon>
        <taxon>Sphingobacteriaceae</taxon>
        <taxon>Pedobacter</taxon>
    </lineage>
</organism>
<evidence type="ECO:0000313" key="2">
    <source>
        <dbReference type="EMBL" id="TKC04312.1"/>
    </source>
</evidence>
<protein>
    <recommendedName>
        <fullName evidence="4">Polyketide cyclase</fullName>
    </recommendedName>
</protein>
<dbReference type="SUPFAM" id="SSF55961">
    <property type="entry name" value="Bet v1-like"/>
    <property type="match status" value="1"/>
</dbReference>
<feature type="transmembrane region" description="Helical" evidence="1">
    <location>
        <begin position="6"/>
        <end position="25"/>
    </location>
</feature>
<keyword evidence="3" id="KW-1185">Reference proteome</keyword>
<evidence type="ECO:0000256" key="1">
    <source>
        <dbReference type="SAM" id="Phobius"/>
    </source>
</evidence>
<dbReference type="CDD" id="cd07818">
    <property type="entry name" value="SRPBCC_1"/>
    <property type="match status" value="1"/>
</dbReference>
<name>A0A4U1CDB4_9SPHI</name>
<dbReference type="Gene3D" id="3.30.530.20">
    <property type="match status" value="1"/>
</dbReference>
<dbReference type="Proteomes" id="UP000307244">
    <property type="component" value="Unassembled WGS sequence"/>
</dbReference>
<evidence type="ECO:0000313" key="3">
    <source>
        <dbReference type="Proteomes" id="UP000307244"/>
    </source>
</evidence>
<reference evidence="2 3" key="1">
    <citation type="submission" date="2019-04" db="EMBL/GenBank/DDBJ databases">
        <title>Pedobacter sp. RP-3-15 sp. nov., isolated from Arctic soil.</title>
        <authorList>
            <person name="Dahal R.H."/>
            <person name="Kim D.-U."/>
        </authorList>
    </citation>
    <scope>NUCLEOTIDE SEQUENCE [LARGE SCALE GENOMIC DNA]</scope>
    <source>
        <strain evidence="2 3">RP-3-15</strain>
    </source>
</reference>
<sequence>MKVIKILAGIIVVLVALFFIIGLFLPKTYNVSRSIEINKPDSIVYQKTLNLNDLGSWNPWMQMDSAAKFNVTGDGISTGSKFSWDGKEVGTGAIIMDKLNAYKQIDQKLVFIKPFESTAMTSFYFEPTTSGGTKVTWDFKGENTSIFSRWMSLAYDPMIGKDYDKGLSNLKAFIEKQ</sequence>